<comment type="caution">
    <text evidence="1">The sequence shown here is derived from an EMBL/GenBank/DDBJ whole genome shotgun (WGS) entry which is preliminary data.</text>
</comment>
<organism evidence="1 2">
    <name type="scientific">Chryseobacterium viscerum</name>
    <dbReference type="NCBI Taxonomy" id="1037377"/>
    <lineage>
        <taxon>Bacteria</taxon>
        <taxon>Pseudomonadati</taxon>
        <taxon>Bacteroidota</taxon>
        <taxon>Flavobacteriia</taxon>
        <taxon>Flavobacteriales</taxon>
        <taxon>Weeksellaceae</taxon>
        <taxon>Chryseobacterium group</taxon>
        <taxon>Chryseobacterium</taxon>
    </lineage>
</organism>
<protein>
    <recommendedName>
        <fullName evidence="3">Bacteriocin</fullName>
    </recommendedName>
</protein>
<dbReference type="InterPro" id="IPR058074">
    <property type="entry name" value="Bacteriocin-like"/>
</dbReference>
<dbReference type="EMBL" id="PPEG02000006">
    <property type="protein sequence ID" value="PWN60459.1"/>
    <property type="molecule type" value="Genomic_DNA"/>
</dbReference>
<proteinExistence type="predicted"/>
<name>A0A316WH22_9FLAO</name>
<evidence type="ECO:0008006" key="3">
    <source>
        <dbReference type="Google" id="ProtNLM"/>
    </source>
</evidence>
<reference evidence="1 2" key="1">
    <citation type="submission" date="2018-04" db="EMBL/GenBank/DDBJ databases">
        <title>Chryseobacterium oncorhynchi 701B-08T from rainbow trout, and Chryseobacterium viscerum 687B-08T from diseased fish.</title>
        <authorList>
            <person name="Jeong J.-J."/>
            <person name="Lee Y.J."/>
            <person name="Pathiraja D."/>
            <person name="Park B."/>
            <person name="Choi I.-G."/>
            <person name="Kim K.D."/>
        </authorList>
    </citation>
    <scope>NUCLEOTIDE SEQUENCE [LARGE SCALE GENOMIC DNA]</scope>
    <source>
        <strain evidence="1 2">687B-08</strain>
    </source>
</reference>
<evidence type="ECO:0000313" key="2">
    <source>
        <dbReference type="Proteomes" id="UP000236413"/>
    </source>
</evidence>
<accession>A0A316WH22</accession>
<sequence>MIMKNVKKVSRANMKTIQGGVFVTCTLPNGQPTRCRDYCPADFCGPTSYMCLIPMDLCGDQM</sequence>
<gene>
    <name evidence="1" type="ORF">C1634_016075</name>
</gene>
<dbReference type="NCBIfam" id="NF047798">
    <property type="entry name" value="leader_Chryseo"/>
    <property type="match status" value="1"/>
</dbReference>
<dbReference type="Proteomes" id="UP000236413">
    <property type="component" value="Unassembled WGS sequence"/>
</dbReference>
<evidence type="ECO:0000313" key="1">
    <source>
        <dbReference type="EMBL" id="PWN60459.1"/>
    </source>
</evidence>
<dbReference type="AlphaFoldDB" id="A0A316WH22"/>